<feature type="domain" description="AAA+ ATPase" evidence="4">
    <location>
        <begin position="132"/>
        <end position="264"/>
    </location>
</feature>
<dbReference type="SUPFAM" id="SSF52540">
    <property type="entry name" value="P-loop containing nucleoside triphosphate hydrolases"/>
    <property type="match status" value="1"/>
</dbReference>
<keyword evidence="6" id="KW-1185">Reference proteome</keyword>
<evidence type="ECO:0000256" key="1">
    <source>
        <dbReference type="ARBA" id="ARBA00006914"/>
    </source>
</evidence>
<protein>
    <submittedName>
        <fullName evidence="5">ATPase family protein associated with various cellular activities (AAA)</fullName>
    </submittedName>
</protein>
<dbReference type="GeneID" id="99731574"/>
<sequence>MNPEEIKYLEDDFANLARLAASGAQEDVRLLLAKFVRKYRSRLPSLSERLNALLKSTHTRAAGAAALRRAPPALEHALPVDADTRMSLLRVFDDRDGGLDEPLLPATLSREVTTLIRERLEIAKLAAHGISPSRSAILVGPPGVGKTLSARWIAHQLEKPLWVLDLTTVMSSLLGKTGSNLRAVFEHAKSNNAVLLLDEIDAIAKRRSDESDVGELKRLVTAILQEVDAWPDTGLLLAATNHPELIDPALWRRFDAILTFDAPSIDAVELGIRRFLGADYSQFSALVSPLTAALQGASLSDVERAVTAMRRQVLLDDIPAVQAVMNFAEQHIDRMDKAQRQVLAIELARSEMLSHNKIMELTGISRDTIRKYAGPSPIKGRGGRKES</sequence>
<evidence type="ECO:0000256" key="2">
    <source>
        <dbReference type="ARBA" id="ARBA00022741"/>
    </source>
</evidence>
<proteinExistence type="inferred from homology"/>
<dbReference type="Proteomes" id="UP000252124">
    <property type="component" value="Unassembled WGS sequence"/>
</dbReference>
<name>A0ABX9G780_9BURK</name>
<evidence type="ECO:0000256" key="3">
    <source>
        <dbReference type="ARBA" id="ARBA00022840"/>
    </source>
</evidence>
<keyword evidence="2" id="KW-0547">Nucleotide-binding</keyword>
<dbReference type="InterPro" id="IPR050221">
    <property type="entry name" value="26S_Proteasome_ATPase"/>
</dbReference>
<dbReference type="Gene3D" id="3.40.50.300">
    <property type="entry name" value="P-loop containing nucleotide triphosphate hydrolases"/>
    <property type="match status" value="1"/>
</dbReference>
<dbReference type="PANTHER" id="PTHR23073">
    <property type="entry name" value="26S PROTEASOME REGULATORY SUBUNIT"/>
    <property type="match status" value="1"/>
</dbReference>
<organism evidence="5 6">
    <name type="scientific">Achromobacter marplatensis</name>
    <dbReference type="NCBI Taxonomy" id="470868"/>
    <lineage>
        <taxon>Bacteria</taxon>
        <taxon>Pseudomonadati</taxon>
        <taxon>Pseudomonadota</taxon>
        <taxon>Betaproteobacteria</taxon>
        <taxon>Burkholderiales</taxon>
        <taxon>Alcaligenaceae</taxon>
        <taxon>Achromobacter</taxon>
    </lineage>
</organism>
<comment type="similarity">
    <text evidence="1">Belongs to the AAA ATPase family.</text>
</comment>
<dbReference type="RefSeq" id="WP_234818356.1">
    <property type="nucleotide sequence ID" value="NZ_CADIJU010000007.1"/>
</dbReference>
<dbReference type="InterPro" id="IPR027417">
    <property type="entry name" value="P-loop_NTPase"/>
</dbReference>
<dbReference type="SMART" id="SM00382">
    <property type="entry name" value="AAA"/>
    <property type="match status" value="1"/>
</dbReference>
<dbReference type="InterPro" id="IPR003959">
    <property type="entry name" value="ATPase_AAA_core"/>
</dbReference>
<dbReference type="Pfam" id="PF00004">
    <property type="entry name" value="AAA"/>
    <property type="match status" value="1"/>
</dbReference>
<dbReference type="CDD" id="cd19481">
    <property type="entry name" value="RecA-like_protease"/>
    <property type="match status" value="1"/>
</dbReference>
<evidence type="ECO:0000259" key="4">
    <source>
        <dbReference type="SMART" id="SM00382"/>
    </source>
</evidence>
<dbReference type="InterPro" id="IPR003593">
    <property type="entry name" value="AAA+_ATPase"/>
</dbReference>
<dbReference type="EMBL" id="QNRM01000006">
    <property type="protein sequence ID" value="RBP18465.1"/>
    <property type="molecule type" value="Genomic_DNA"/>
</dbReference>
<comment type="caution">
    <text evidence="5">The sequence shown here is derived from an EMBL/GenBank/DDBJ whole genome shotgun (WGS) entry which is preliminary data.</text>
</comment>
<gene>
    <name evidence="5" type="ORF">DFP87_1063</name>
</gene>
<evidence type="ECO:0000313" key="5">
    <source>
        <dbReference type="EMBL" id="RBP18465.1"/>
    </source>
</evidence>
<evidence type="ECO:0000313" key="6">
    <source>
        <dbReference type="Proteomes" id="UP000252124"/>
    </source>
</evidence>
<keyword evidence="3" id="KW-0067">ATP-binding</keyword>
<accession>A0ABX9G780</accession>
<reference evidence="5 6" key="1">
    <citation type="submission" date="2018-06" db="EMBL/GenBank/DDBJ databases">
        <title>Genomic Encyclopedia of Type Strains, Phase III (KMG-III): the genomes of soil and plant-associated and newly described type strains.</title>
        <authorList>
            <person name="Whitman W."/>
        </authorList>
    </citation>
    <scope>NUCLEOTIDE SEQUENCE [LARGE SCALE GENOMIC DNA]</scope>
    <source>
        <strain evidence="5 6">CECT 7342</strain>
    </source>
</reference>